<dbReference type="PANTHER" id="PTHR13743">
    <property type="entry name" value="BEIGE/BEACH-RELATED"/>
    <property type="match status" value="1"/>
</dbReference>
<evidence type="ECO:0000256" key="3">
    <source>
        <dbReference type="PROSITE-ProRule" id="PRU00221"/>
    </source>
</evidence>
<dbReference type="Gene3D" id="2.130.10.10">
    <property type="entry name" value="YVTN repeat-like/Quinoprotein amine dehydrogenase"/>
    <property type="match status" value="2"/>
</dbReference>
<evidence type="ECO:0000256" key="1">
    <source>
        <dbReference type="ARBA" id="ARBA00022574"/>
    </source>
</evidence>
<gene>
    <name evidence="6" type="ORF">RUM43_008771</name>
</gene>
<organism evidence="6 7">
    <name type="scientific">Polyplax serrata</name>
    <name type="common">Common mouse louse</name>
    <dbReference type="NCBI Taxonomy" id="468196"/>
    <lineage>
        <taxon>Eukaryota</taxon>
        <taxon>Metazoa</taxon>
        <taxon>Ecdysozoa</taxon>
        <taxon>Arthropoda</taxon>
        <taxon>Hexapoda</taxon>
        <taxon>Insecta</taxon>
        <taxon>Pterygota</taxon>
        <taxon>Neoptera</taxon>
        <taxon>Paraneoptera</taxon>
        <taxon>Psocodea</taxon>
        <taxon>Troctomorpha</taxon>
        <taxon>Phthiraptera</taxon>
        <taxon>Anoplura</taxon>
        <taxon>Polyplacidae</taxon>
        <taxon>Polyplax</taxon>
    </lineage>
</organism>
<dbReference type="SUPFAM" id="SSF81837">
    <property type="entry name" value="BEACH domain"/>
    <property type="match status" value="1"/>
</dbReference>
<protein>
    <recommendedName>
        <fullName evidence="8">Protein FAN</fullName>
    </recommendedName>
</protein>
<dbReference type="PROSITE" id="PS51783">
    <property type="entry name" value="PH_BEACH"/>
    <property type="match status" value="1"/>
</dbReference>
<dbReference type="EMBL" id="JAWJWE010000038">
    <property type="protein sequence ID" value="KAK6622920.1"/>
    <property type="molecule type" value="Genomic_DNA"/>
</dbReference>
<dbReference type="SUPFAM" id="SSF50978">
    <property type="entry name" value="WD40 repeat-like"/>
    <property type="match status" value="1"/>
</dbReference>
<feature type="repeat" description="WD" evidence="3">
    <location>
        <begin position="727"/>
        <end position="758"/>
    </location>
</feature>
<dbReference type="Gene3D" id="2.30.29.30">
    <property type="entry name" value="Pleckstrin-homology domain (PH domain)/Phosphotyrosine-binding domain (PTB)"/>
    <property type="match status" value="1"/>
</dbReference>
<evidence type="ECO:0000313" key="7">
    <source>
        <dbReference type="Proteomes" id="UP001372834"/>
    </source>
</evidence>
<dbReference type="InterPro" id="IPR015943">
    <property type="entry name" value="WD40/YVTN_repeat-like_dom_sf"/>
</dbReference>
<dbReference type="SMART" id="SM00320">
    <property type="entry name" value="WD40"/>
    <property type="match status" value="7"/>
</dbReference>
<dbReference type="InterPro" id="IPR000409">
    <property type="entry name" value="BEACH_dom"/>
</dbReference>
<evidence type="ECO:0008006" key="8">
    <source>
        <dbReference type="Google" id="ProtNLM"/>
    </source>
</evidence>
<dbReference type="PROSITE" id="PS50294">
    <property type="entry name" value="WD_REPEATS_REGION"/>
    <property type="match status" value="2"/>
</dbReference>
<dbReference type="PANTHER" id="PTHR13743:SF123">
    <property type="entry name" value="PROTEIN FAN"/>
    <property type="match status" value="1"/>
</dbReference>
<feature type="repeat" description="WD" evidence="3">
    <location>
        <begin position="819"/>
        <end position="860"/>
    </location>
</feature>
<dbReference type="PROSITE" id="PS50082">
    <property type="entry name" value="WD_REPEATS_2"/>
    <property type="match status" value="3"/>
</dbReference>
<keyword evidence="1 3" id="KW-0853">WD repeat</keyword>
<keyword evidence="2" id="KW-0677">Repeat</keyword>
<dbReference type="SUPFAM" id="SSF50729">
    <property type="entry name" value="PH domain-like"/>
    <property type="match status" value="1"/>
</dbReference>
<dbReference type="InterPro" id="IPR050865">
    <property type="entry name" value="BEACH_Domain"/>
</dbReference>
<dbReference type="CDD" id="cd06071">
    <property type="entry name" value="Beach"/>
    <property type="match status" value="1"/>
</dbReference>
<accession>A0AAN8NU71</accession>
<dbReference type="Pfam" id="PF00400">
    <property type="entry name" value="WD40"/>
    <property type="match status" value="4"/>
</dbReference>
<feature type="domain" description="BEACH-type PH" evidence="5">
    <location>
        <begin position="170"/>
        <end position="271"/>
    </location>
</feature>
<dbReference type="InterPro" id="IPR001680">
    <property type="entry name" value="WD40_rpt"/>
</dbReference>
<dbReference type="InterPro" id="IPR011993">
    <property type="entry name" value="PH-like_dom_sf"/>
</dbReference>
<evidence type="ECO:0000256" key="2">
    <source>
        <dbReference type="ARBA" id="ARBA00022737"/>
    </source>
</evidence>
<dbReference type="Pfam" id="PF25400">
    <property type="entry name" value="PH_FAN"/>
    <property type="match status" value="1"/>
</dbReference>
<dbReference type="Pfam" id="PF02138">
    <property type="entry name" value="Beach"/>
    <property type="match status" value="1"/>
</dbReference>
<evidence type="ECO:0000313" key="6">
    <source>
        <dbReference type="EMBL" id="KAK6622920.1"/>
    </source>
</evidence>
<dbReference type="InterPro" id="IPR036322">
    <property type="entry name" value="WD40_repeat_dom_sf"/>
</dbReference>
<name>A0AAN8NU71_POLSC</name>
<dbReference type="PROSITE" id="PS50197">
    <property type="entry name" value="BEACH"/>
    <property type="match status" value="1"/>
</dbReference>
<dbReference type="FunFam" id="1.10.1540.10:FF:000001">
    <property type="entry name" value="neurobeachin isoform X1"/>
    <property type="match status" value="1"/>
</dbReference>
<dbReference type="SMART" id="SM01026">
    <property type="entry name" value="Beach"/>
    <property type="match status" value="1"/>
</dbReference>
<dbReference type="InterPro" id="IPR023362">
    <property type="entry name" value="PH-BEACH_dom"/>
</dbReference>
<dbReference type="CDD" id="cd00200">
    <property type="entry name" value="WD40"/>
    <property type="match status" value="1"/>
</dbReference>
<dbReference type="Gene3D" id="1.10.1540.10">
    <property type="entry name" value="BEACH domain"/>
    <property type="match status" value="1"/>
</dbReference>
<feature type="domain" description="BEACH" evidence="4">
    <location>
        <begin position="275"/>
        <end position="562"/>
    </location>
</feature>
<dbReference type="CDD" id="cd01201">
    <property type="entry name" value="PH_BEACH"/>
    <property type="match status" value="1"/>
</dbReference>
<dbReference type="InterPro" id="IPR036372">
    <property type="entry name" value="BEACH_dom_sf"/>
</dbReference>
<comment type="caution">
    <text evidence="6">The sequence shown here is derived from an EMBL/GenBank/DDBJ whole genome shotgun (WGS) entry which is preliminary data.</text>
</comment>
<sequence length="931" mass="106587">MERTRFSLLLLEPGEIYFEDFSASLFPFNVKQENFEVFRQLGRIKLCSKSLVFDPQDSNQPILKIPLQDCLHINRGKRSWTSEEDNVIQIQCSSHIEMLQGNVIAAYKFKQGKTTFSFLLNYAKVDDCLSQILQLYRASTLPPPEQSSMLAAIVFSKQSRVSFDTKWLEDIYEKVIVETQAKKIAPLVVNPGRLVLTSSRIYFQPYNNIDSYPVFKIDLKNITRIICRRFLLKQVGIEIFFKARFGSDETSHFYVAMKCKEERDKFYEAILNQPSLSLMMVEPEIMTLKWQNKAISNYEYLLYLNSLADRSFNDLTQYPVFPWVLSNYISETLDLTDTNVYRDLKKPIGALNEERLLRLKERTLEMPEPKFLYGSHYSAPGFVIFYLVRKFPHYMLCLQNGRFDHPDRMFNSVADVWRNVMGNMSDFKELIPEFYDTSQSGDFLLNTYGINFGYRCDGSKVHDVALPPWAENAADFVSKLRQALESDYVSNNLHHWIDLIFGYKQRGDEAKKANNIFYYLCYEGAVDIDTVQDYNEKHALEVQIMEFGQVPKQIFKIPHPPRLQPQPQVSLKDSTITDTQEKAQYCLENVANMTRVTELGHHKDIVTSLVISNSNEFILSGSKDSTVKMFATGSQKQIRSFNLESVGISSCILLPDDNIIVAGTFDDQMYVVAFLDYPKNYARVDSWSLTNVPVIQKVMSGGLTSPSEFLSRPIVYDIKFNKVIDSIVAHEDTVTCLCWGSVSRCLVSASWDCTLKVWHNIFENEKWHRLKIGSAVRFDFDSRIMCCSINRDNALAAVGTEDGDLIVVNISTNSTVLKRTAHKSAVGGVSFSPEARKLITCGWDGSFKVYDLSTGMEVYSKTFQARLTCLAWDGLTLILGSNSGRLFLWDFLEVKQLKEIKCRGNSVCCVCVSNNGRMLITGEDKMVVMRT</sequence>
<evidence type="ECO:0000259" key="4">
    <source>
        <dbReference type="PROSITE" id="PS50197"/>
    </source>
</evidence>
<dbReference type="Proteomes" id="UP001372834">
    <property type="component" value="Unassembled WGS sequence"/>
</dbReference>
<proteinExistence type="predicted"/>
<dbReference type="AlphaFoldDB" id="A0AAN8NU71"/>
<reference evidence="6 7" key="1">
    <citation type="submission" date="2023-10" db="EMBL/GenBank/DDBJ databases">
        <title>Genomes of two closely related lineages of the louse Polyplax serrata with different host specificities.</title>
        <authorList>
            <person name="Martinu J."/>
            <person name="Tarabai H."/>
            <person name="Stefka J."/>
            <person name="Hypsa V."/>
        </authorList>
    </citation>
    <scope>NUCLEOTIDE SEQUENCE [LARGE SCALE GENOMIC DNA]</scope>
    <source>
        <strain evidence="6">HR10_N</strain>
    </source>
</reference>
<dbReference type="InterPro" id="IPR057496">
    <property type="entry name" value="FAN-like_PH"/>
</dbReference>
<feature type="repeat" description="WD" evidence="3">
    <location>
        <begin position="599"/>
        <end position="640"/>
    </location>
</feature>
<evidence type="ECO:0000259" key="5">
    <source>
        <dbReference type="PROSITE" id="PS51783"/>
    </source>
</evidence>